<evidence type="ECO:0000313" key="3">
    <source>
        <dbReference type="EMBL" id="MEX0406784.1"/>
    </source>
</evidence>
<dbReference type="InterPro" id="IPR011006">
    <property type="entry name" value="CheY-like_superfamily"/>
</dbReference>
<dbReference type="InterPro" id="IPR001789">
    <property type="entry name" value="Sig_transdc_resp-reg_receiver"/>
</dbReference>
<feature type="domain" description="Response regulatory" evidence="2">
    <location>
        <begin position="10"/>
        <end position="120"/>
    </location>
</feature>
<keyword evidence="1" id="KW-0597">Phosphoprotein</keyword>
<organism evidence="3 4">
    <name type="scientific">Aquibium pacificus</name>
    <dbReference type="NCBI Taxonomy" id="3153579"/>
    <lineage>
        <taxon>Bacteria</taxon>
        <taxon>Pseudomonadati</taxon>
        <taxon>Pseudomonadota</taxon>
        <taxon>Alphaproteobacteria</taxon>
        <taxon>Hyphomicrobiales</taxon>
        <taxon>Phyllobacteriaceae</taxon>
        <taxon>Aquibium</taxon>
    </lineage>
</organism>
<dbReference type="EMBL" id="JBDPGJ010000003">
    <property type="protein sequence ID" value="MEX0406784.1"/>
    <property type="molecule type" value="Genomic_DNA"/>
</dbReference>
<name>A0ABV3SJ37_9HYPH</name>
<dbReference type="SMART" id="SM00448">
    <property type="entry name" value="REC"/>
    <property type="match status" value="1"/>
</dbReference>
<evidence type="ECO:0000256" key="1">
    <source>
        <dbReference type="PROSITE-ProRule" id="PRU00169"/>
    </source>
</evidence>
<gene>
    <name evidence="3" type="ORF">ABGN05_14030</name>
</gene>
<comment type="caution">
    <text evidence="3">The sequence shown here is derived from an EMBL/GenBank/DDBJ whole genome shotgun (WGS) entry which is preliminary data.</text>
</comment>
<evidence type="ECO:0000313" key="4">
    <source>
        <dbReference type="Proteomes" id="UP001556692"/>
    </source>
</evidence>
<dbReference type="PROSITE" id="PS50110">
    <property type="entry name" value="RESPONSE_REGULATORY"/>
    <property type="match status" value="1"/>
</dbReference>
<proteinExistence type="predicted"/>
<protein>
    <submittedName>
        <fullName evidence="3">Response regulator</fullName>
    </submittedName>
</protein>
<dbReference type="Gene3D" id="3.40.50.2300">
    <property type="match status" value="1"/>
</dbReference>
<dbReference type="Pfam" id="PF00072">
    <property type="entry name" value="Response_reg"/>
    <property type="match status" value="1"/>
</dbReference>
<evidence type="ECO:0000259" key="2">
    <source>
        <dbReference type="PROSITE" id="PS50110"/>
    </source>
</evidence>
<dbReference type="SUPFAM" id="SSF52172">
    <property type="entry name" value="CheY-like"/>
    <property type="match status" value="1"/>
</dbReference>
<feature type="modified residue" description="4-aspartylphosphate" evidence="1">
    <location>
        <position position="60"/>
    </location>
</feature>
<keyword evidence="4" id="KW-1185">Reference proteome</keyword>
<accession>A0ABV3SJ37</accession>
<dbReference type="RefSeq" id="WP_367954667.1">
    <property type="nucleotide sequence ID" value="NZ_JBDPGJ010000003.1"/>
</dbReference>
<dbReference type="Proteomes" id="UP001556692">
    <property type="component" value="Unassembled WGS sequence"/>
</dbReference>
<reference evidence="3 4" key="1">
    <citation type="submission" date="2024-05" db="EMBL/GenBank/DDBJ databases">
        <authorList>
            <person name="Jiang F."/>
        </authorList>
    </citation>
    <scope>NUCLEOTIDE SEQUENCE [LARGE SCALE GENOMIC DNA]</scope>
    <source>
        <strain evidence="3 4">LZ166</strain>
    </source>
</reference>
<sequence length="137" mass="14868">MSSPHRLGPNALLLEDEMLIALDFEDALLAQGFTSVMTFAEVQHARTWLETETPGVAIIDLHLRDGSSLELVGTLKSRGVPIIICSGERGDNFPVEVQNFPSFEKPCDSEKVAQMALSLVFRPAISAKPDADTTDVA</sequence>